<comment type="function">
    <text evidence="6">Cell division inhibitor that blocks the formation of polar Z ring septums. Rapidly oscillates between the poles of the cell to destabilize FtsZ filaments that have formed before they mature into polar Z rings. Prevents FtsZ polymerization.</text>
</comment>
<dbReference type="InterPro" id="IPR055219">
    <property type="entry name" value="MinC_N_1"/>
</dbReference>
<evidence type="ECO:0000256" key="3">
    <source>
        <dbReference type="ARBA" id="ARBA00023210"/>
    </source>
</evidence>
<evidence type="ECO:0000313" key="9">
    <source>
        <dbReference type="EMBL" id="MCY6370746.1"/>
    </source>
</evidence>
<dbReference type="PANTHER" id="PTHR34108:SF1">
    <property type="entry name" value="SEPTUM SITE-DETERMINING PROTEIN MINC"/>
    <property type="match status" value="1"/>
</dbReference>
<keyword evidence="3 6" id="KW-0717">Septation</keyword>
<gene>
    <name evidence="6 9" type="primary">minC</name>
    <name evidence="9" type="ORF">OXH55_08895</name>
</gene>
<organism evidence="9 10">
    <name type="scientific">Clostridium ganghwense</name>
    <dbReference type="NCBI Taxonomy" id="312089"/>
    <lineage>
        <taxon>Bacteria</taxon>
        <taxon>Bacillati</taxon>
        <taxon>Bacillota</taxon>
        <taxon>Clostridia</taxon>
        <taxon>Eubacteriales</taxon>
        <taxon>Clostridiaceae</taxon>
        <taxon>Clostridium</taxon>
    </lineage>
</organism>
<keyword evidence="10" id="KW-1185">Reference proteome</keyword>
<dbReference type="InterPro" id="IPR013033">
    <property type="entry name" value="MinC"/>
</dbReference>
<comment type="similarity">
    <text evidence="1 6">Belongs to the MinC family.</text>
</comment>
<proteinExistence type="inferred from homology"/>
<dbReference type="Gene3D" id="3.30.160.540">
    <property type="match status" value="1"/>
</dbReference>
<dbReference type="EMBL" id="JAPQES010000002">
    <property type="protein sequence ID" value="MCY6370746.1"/>
    <property type="molecule type" value="Genomic_DNA"/>
</dbReference>
<dbReference type="Gene3D" id="2.160.20.70">
    <property type="match status" value="1"/>
</dbReference>
<dbReference type="Proteomes" id="UP001079657">
    <property type="component" value="Unassembled WGS sequence"/>
</dbReference>
<keyword evidence="2 6" id="KW-0132">Cell division</keyword>
<dbReference type="InterPro" id="IPR036145">
    <property type="entry name" value="MinC_C_sf"/>
</dbReference>
<evidence type="ECO:0000256" key="6">
    <source>
        <dbReference type="HAMAP-Rule" id="MF_00267"/>
    </source>
</evidence>
<dbReference type="Pfam" id="PF03775">
    <property type="entry name" value="MinC_C"/>
    <property type="match status" value="1"/>
</dbReference>
<evidence type="ECO:0000256" key="2">
    <source>
        <dbReference type="ARBA" id="ARBA00022618"/>
    </source>
</evidence>
<dbReference type="InterPro" id="IPR016098">
    <property type="entry name" value="CAP/MinC_C"/>
</dbReference>
<dbReference type="PANTHER" id="PTHR34108">
    <property type="entry name" value="SEPTUM SITE-DETERMINING PROTEIN MINC"/>
    <property type="match status" value="1"/>
</dbReference>
<evidence type="ECO:0000256" key="4">
    <source>
        <dbReference type="ARBA" id="ARBA00023306"/>
    </source>
</evidence>
<feature type="domain" description="Septum site-determining protein MinC N-terminal" evidence="8">
    <location>
        <begin position="7"/>
        <end position="79"/>
    </location>
</feature>
<dbReference type="HAMAP" id="MF_00267">
    <property type="entry name" value="MinC"/>
    <property type="match status" value="1"/>
</dbReference>
<dbReference type="NCBIfam" id="TIGR01222">
    <property type="entry name" value="minC"/>
    <property type="match status" value="1"/>
</dbReference>
<keyword evidence="4 6" id="KW-0131">Cell cycle</keyword>
<evidence type="ECO:0000256" key="5">
    <source>
        <dbReference type="ARBA" id="ARBA00046874"/>
    </source>
</evidence>
<comment type="caution">
    <text evidence="9">The sequence shown here is derived from an EMBL/GenBank/DDBJ whole genome shotgun (WGS) entry which is preliminary data.</text>
</comment>
<dbReference type="InterPro" id="IPR005526">
    <property type="entry name" value="Septum_form_inhib_MinC_C"/>
</dbReference>
<feature type="domain" description="Septum formation inhibitor MinC C-terminal" evidence="7">
    <location>
        <begin position="103"/>
        <end position="202"/>
    </location>
</feature>
<reference evidence="9" key="1">
    <citation type="submission" date="2022-12" db="EMBL/GenBank/DDBJ databases">
        <authorList>
            <person name="Wang J."/>
        </authorList>
    </citation>
    <scope>NUCLEOTIDE SEQUENCE</scope>
    <source>
        <strain evidence="9">HY-42-06</strain>
    </source>
</reference>
<evidence type="ECO:0000256" key="1">
    <source>
        <dbReference type="ARBA" id="ARBA00006291"/>
    </source>
</evidence>
<accession>A0ABT4CNW1</accession>
<sequence length="210" mass="23755">MVKGGLIIKGNKDGLNAVIDMNKFRDFDEMMEEFVEKLISGKRFYKGATIKITTQLKELTERDIIKLKDILFEEFLIKDCIFEDKEETKYRVFSGIYEGRTKFYRKTIRSGQIIRYAGNIVIIGDVNPGAEVYAAGNIIVLGNLKGNVHAGSTGNTKAIIAAFSLQPKILQIANVMTRAPEDDEKTYYPEVAKIKDDTIIVEPYLPNKFV</sequence>
<dbReference type="Pfam" id="PF22642">
    <property type="entry name" value="MinC_N_1"/>
    <property type="match status" value="1"/>
</dbReference>
<dbReference type="NCBIfam" id="NF001775">
    <property type="entry name" value="PRK00513.1-6"/>
    <property type="match status" value="1"/>
</dbReference>
<name>A0ABT4CNW1_9CLOT</name>
<comment type="subunit">
    <text evidence="5 6">Interacts with MinD and FtsZ.</text>
</comment>
<dbReference type="SUPFAM" id="SSF63848">
    <property type="entry name" value="Cell-division inhibitor MinC, C-terminal domain"/>
    <property type="match status" value="1"/>
</dbReference>
<protein>
    <recommendedName>
        <fullName evidence="6">Probable septum site-determining protein MinC</fullName>
    </recommendedName>
</protein>
<evidence type="ECO:0000259" key="7">
    <source>
        <dbReference type="Pfam" id="PF03775"/>
    </source>
</evidence>
<evidence type="ECO:0000259" key="8">
    <source>
        <dbReference type="Pfam" id="PF22642"/>
    </source>
</evidence>
<dbReference type="RefSeq" id="WP_268049573.1">
    <property type="nucleotide sequence ID" value="NZ_JAPQES010000002.1"/>
</dbReference>
<evidence type="ECO:0000313" key="10">
    <source>
        <dbReference type="Proteomes" id="UP001079657"/>
    </source>
</evidence>